<keyword evidence="2" id="KW-1185">Reference proteome</keyword>
<name>A0A197JU99_9FUNG</name>
<dbReference type="OrthoDB" id="10411271at2759"/>
<evidence type="ECO:0000313" key="2">
    <source>
        <dbReference type="Proteomes" id="UP000078512"/>
    </source>
</evidence>
<reference evidence="1 2" key="1">
    <citation type="submission" date="2016-05" db="EMBL/GenBank/DDBJ databases">
        <title>Genome sequencing reveals origins of a unique bacterial endosymbiosis in the earliest lineages of terrestrial Fungi.</title>
        <authorList>
            <consortium name="DOE Joint Genome Institute"/>
            <person name="Uehling J."/>
            <person name="Gryganskyi A."/>
            <person name="Hameed K."/>
            <person name="Tschaplinski T."/>
            <person name="Misztal P."/>
            <person name="Wu S."/>
            <person name="Desiro A."/>
            <person name="Vande Pol N."/>
            <person name="Du Z.-Y."/>
            <person name="Zienkiewicz A."/>
            <person name="Zienkiewicz K."/>
            <person name="Morin E."/>
            <person name="Tisserant E."/>
            <person name="Splivallo R."/>
            <person name="Hainaut M."/>
            <person name="Henrissat B."/>
            <person name="Ohm R."/>
            <person name="Kuo A."/>
            <person name="Yan J."/>
            <person name="Lipzen A."/>
            <person name="Nolan M."/>
            <person name="Labutti K."/>
            <person name="Barry K."/>
            <person name="Goldstein A."/>
            <person name="Labbe J."/>
            <person name="Schadt C."/>
            <person name="Tuskan G."/>
            <person name="Grigoriev I."/>
            <person name="Martin F."/>
            <person name="Vilgalys R."/>
            <person name="Bonito G."/>
        </authorList>
    </citation>
    <scope>NUCLEOTIDE SEQUENCE [LARGE SCALE GENOMIC DNA]</scope>
    <source>
        <strain evidence="1 2">AG-77</strain>
    </source>
</reference>
<proteinExistence type="predicted"/>
<sequence>MKHQVTNNTATTNNGNLTPCSRVFAIPELLEQIAHHLDFDTLENGTKLGLVCHLWHSVLEQYIWRSVMLKDNAKKRVRIVQLHGNLIRHLRCHRVDKSLLRSIARHTPSLETIHLTFDKHSLWATPDHLGEIFFRLQDRLVSVSLLFDSYTIDSKWLENLKLLKGITKLVLTASEYTENQVHICAQVLDCCPGLKDFELTCKDVPVDYEIASGREGGGALNRWWTGVQKGVVSVVDKLPTIGRQQAAALAPVPPPIGLSSQSSSVATSTSTTSLATSVVKRTADSRRKRQIIDSFCGMYLHNSLRRFKLSNHAYDPIYFTCFTQHCLNLKEIDMHCARARIEPYHWIRFASACPRLRSLRAHFCSTKYDLGDQKHVLALFPQLELLSASIGGLMHWSDWKATVIDDCLATHSQDHLSRSTTPLALRTLHLRSYFGTLENLLEILSINSPLLALDTLVVGFLKEFREYSENATFPGKPEPYIRRKYGSIFYHLNMTEMPWNAVLKVSLTRLDISAMILADQTVVRIMFRRFQELENLRAFSVSALHLHYWMSSTFSFTMPTFTTLTSLPSNITNTTIPDNYASSTVSTHYHDDLVHLPKVEYHLPSIQDLIVEPFITHIRAPRKWMTVDETVHALAAMPGLEYFCPRGECMEDETLKALRRVFPRQFMTIPEERLDWLV</sequence>
<dbReference type="AlphaFoldDB" id="A0A197JU99"/>
<accession>A0A197JU99</accession>
<evidence type="ECO:0008006" key="3">
    <source>
        <dbReference type="Google" id="ProtNLM"/>
    </source>
</evidence>
<dbReference type="PANTHER" id="PTHR16134:SF119">
    <property type="entry name" value="AT02038P-RELATED"/>
    <property type="match status" value="1"/>
</dbReference>
<evidence type="ECO:0000313" key="1">
    <source>
        <dbReference type="EMBL" id="OAQ27879.1"/>
    </source>
</evidence>
<dbReference type="Proteomes" id="UP000078512">
    <property type="component" value="Unassembled WGS sequence"/>
</dbReference>
<dbReference type="Gene3D" id="3.80.10.10">
    <property type="entry name" value="Ribonuclease Inhibitor"/>
    <property type="match status" value="1"/>
</dbReference>
<organism evidence="1 2">
    <name type="scientific">Linnemannia elongata AG-77</name>
    <dbReference type="NCBI Taxonomy" id="1314771"/>
    <lineage>
        <taxon>Eukaryota</taxon>
        <taxon>Fungi</taxon>
        <taxon>Fungi incertae sedis</taxon>
        <taxon>Mucoromycota</taxon>
        <taxon>Mortierellomycotina</taxon>
        <taxon>Mortierellomycetes</taxon>
        <taxon>Mortierellales</taxon>
        <taxon>Mortierellaceae</taxon>
        <taxon>Linnemannia</taxon>
    </lineage>
</organism>
<gene>
    <name evidence="1" type="ORF">K457DRAFT_897341</name>
</gene>
<dbReference type="PANTHER" id="PTHR16134">
    <property type="entry name" value="F-BOX/TPR REPEAT PROTEIN POF3"/>
    <property type="match status" value="1"/>
</dbReference>
<dbReference type="EMBL" id="KV442053">
    <property type="protein sequence ID" value="OAQ27879.1"/>
    <property type="molecule type" value="Genomic_DNA"/>
</dbReference>
<dbReference type="SUPFAM" id="SSF52047">
    <property type="entry name" value="RNI-like"/>
    <property type="match status" value="1"/>
</dbReference>
<protein>
    <recommendedName>
        <fullName evidence="3">F-box domain-containing protein</fullName>
    </recommendedName>
</protein>
<dbReference type="InterPro" id="IPR032675">
    <property type="entry name" value="LRR_dom_sf"/>
</dbReference>